<keyword evidence="3" id="KW-1185">Reference proteome</keyword>
<evidence type="ECO:0008006" key="4">
    <source>
        <dbReference type="Google" id="ProtNLM"/>
    </source>
</evidence>
<evidence type="ECO:0000313" key="2">
    <source>
        <dbReference type="EMBL" id="PVZ95125.1"/>
    </source>
</evidence>
<organism evidence="2 3">
    <name type="scientific">Amnibacterium flavum</name>
    <dbReference type="NCBI Taxonomy" id="2173173"/>
    <lineage>
        <taxon>Bacteria</taxon>
        <taxon>Bacillati</taxon>
        <taxon>Actinomycetota</taxon>
        <taxon>Actinomycetes</taxon>
        <taxon>Micrococcales</taxon>
        <taxon>Microbacteriaceae</taxon>
        <taxon>Amnibacterium</taxon>
    </lineage>
</organism>
<keyword evidence="1" id="KW-1133">Transmembrane helix</keyword>
<keyword evidence="1" id="KW-0472">Membrane</keyword>
<reference evidence="2 3" key="1">
    <citation type="submission" date="2018-05" db="EMBL/GenBank/DDBJ databases">
        <title>Amnibacterium sp. M8JJ-5, whole genome shotgun sequence.</title>
        <authorList>
            <person name="Tuo L."/>
        </authorList>
    </citation>
    <scope>NUCLEOTIDE SEQUENCE [LARGE SCALE GENOMIC DNA]</scope>
    <source>
        <strain evidence="2 3">M8JJ-5</strain>
    </source>
</reference>
<gene>
    <name evidence="2" type="ORF">DDQ50_00910</name>
</gene>
<sequence>MTPTDVRLGTTGVDVSTWVVVAGAAIALGVLLLAIVLIRRRGRGSGKGTGSGRSRTLVGVSLALILASALSISPGQRAQAAEATSGTCELLSWSLLQGSSTSSTTVGAIPQELTTVDLTNITTFPIEISFRTQVTQDTGDLAPWVRLVGDCALCNPAAMYDDVLSSTTAGPATRVEAGQTIRVVFEGSLVSSAPASTQNQSAVYNLVASAAQIP</sequence>
<proteinExistence type="predicted"/>
<name>A0A2V1HRC9_9MICO</name>
<dbReference type="EMBL" id="QEOP01000001">
    <property type="protein sequence ID" value="PVZ95125.1"/>
    <property type="molecule type" value="Genomic_DNA"/>
</dbReference>
<evidence type="ECO:0000313" key="3">
    <source>
        <dbReference type="Proteomes" id="UP000244893"/>
    </source>
</evidence>
<dbReference type="Proteomes" id="UP000244893">
    <property type="component" value="Unassembled WGS sequence"/>
</dbReference>
<protein>
    <recommendedName>
        <fullName evidence="4">LPXTG cell wall anchor domain-containing protein</fullName>
    </recommendedName>
</protein>
<dbReference type="AlphaFoldDB" id="A0A2V1HRC9"/>
<keyword evidence="1" id="KW-0812">Transmembrane</keyword>
<comment type="caution">
    <text evidence="2">The sequence shown here is derived from an EMBL/GenBank/DDBJ whole genome shotgun (WGS) entry which is preliminary data.</text>
</comment>
<accession>A0A2V1HRC9</accession>
<feature type="transmembrane region" description="Helical" evidence="1">
    <location>
        <begin position="15"/>
        <end position="37"/>
    </location>
</feature>
<evidence type="ECO:0000256" key="1">
    <source>
        <dbReference type="SAM" id="Phobius"/>
    </source>
</evidence>